<gene>
    <name evidence="1" type="ORF">SAMN05660909_05689</name>
</gene>
<evidence type="ECO:0000313" key="1">
    <source>
        <dbReference type="EMBL" id="SEB12747.1"/>
    </source>
</evidence>
<organism evidence="1 2">
    <name type="scientific">Chitinophaga terrae</name>
    <name type="common">ex Kim and Jung 2007</name>
    <dbReference type="NCBI Taxonomy" id="408074"/>
    <lineage>
        <taxon>Bacteria</taxon>
        <taxon>Pseudomonadati</taxon>
        <taxon>Bacteroidota</taxon>
        <taxon>Chitinophagia</taxon>
        <taxon>Chitinophagales</taxon>
        <taxon>Chitinophagaceae</taxon>
        <taxon>Chitinophaga</taxon>
    </lineage>
</organism>
<dbReference type="AlphaFoldDB" id="A0A1H4GT78"/>
<keyword evidence="2" id="KW-1185">Reference proteome</keyword>
<dbReference type="EMBL" id="FNRL01000061">
    <property type="protein sequence ID" value="SEB12747.1"/>
    <property type="molecule type" value="Genomic_DNA"/>
</dbReference>
<proteinExistence type="predicted"/>
<name>A0A1H4GT78_9BACT</name>
<protein>
    <submittedName>
        <fullName evidence="1">Uncharacterized protein</fullName>
    </submittedName>
</protein>
<evidence type="ECO:0000313" key="2">
    <source>
        <dbReference type="Proteomes" id="UP000199656"/>
    </source>
</evidence>
<accession>A0A1H4GT78</accession>
<sequence>MMVIDNLPEVRVLFKALYGLKYGADSDLLDEVIGSPIFADLFNRVAKEYSARYSDLQYMPGKVIYEQEWNIENRDEINRIIEYLMDYEYWGEIGEAKKLTVVRTFISPFYASDEYLINLVKKINKDWKPKN</sequence>
<dbReference type="Proteomes" id="UP000199656">
    <property type="component" value="Unassembled WGS sequence"/>
</dbReference>
<dbReference type="RefSeq" id="WP_089766368.1">
    <property type="nucleotide sequence ID" value="NZ_BKAT01000083.1"/>
</dbReference>
<reference evidence="2" key="1">
    <citation type="submission" date="2016-10" db="EMBL/GenBank/DDBJ databases">
        <authorList>
            <person name="Varghese N."/>
            <person name="Submissions S."/>
        </authorList>
    </citation>
    <scope>NUCLEOTIDE SEQUENCE [LARGE SCALE GENOMIC DNA]</scope>
    <source>
        <strain evidence="2">DSM 23920</strain>
    </source>
</reference>